<feature type="domain" description="RCK C-terminal" evidence="5">
    <location>
        <begin position="527"/>
        <end position="611"/>
    </location>
</feature>
<dbReference type="SUPFAM" id="SSF81324">
    <property type="entry name" value="Voltage-gated potassium channels"/>
    <property type="match status" value="1"/>
</dbReference>
<feature type="region of interest" description="Disordered" evidence="2">
    <location>
        <begin position="239"/>
        <end position="263"/>
    </location>
</feature>
<feature type="region of interest" description="Disordered" evidence="2">
    <location>
        <begin position="612"/>
        <end position="634"/>
    </location>
</feature>
<sequence length="634" mass="65521">MTPPGASPAGGHVVVCGLEGLGLRIVEQLVAAGQEVVVVDDVAPARTHRAAAAVGATVVERDATEPRALEAAGLETAAAVVCAESDDLRALRVALVVREHRPDVRVVTALATAAVGRAVAAGPGPDTVLDIAALATPTVVEACLQSPVHELDVGGHCFLSASVTARATGTLRALYGDLVPLAVTPREGAPDHLGEVGEVGEVVGGAATAVCPSRDRAVAPGDRVALLGTPDELAAAGIATDGPAPDRRVTRRGAGGPEARRAGSRRVRRAMAALGQLVREADRGLGWALVALVALIVVSTVVLSLGYDDPGMSPVDALYFTVESVATVGFGDYSFADQALWLRLWAVFLMLAGVVTTAIPIAFFTDMLISRRLAETAGRRRASGARGHVVLIGLGAVGVAVLEALRERERDVVVVERDPGNRFLDRARAAGAPVVFGDATDPGTLRDARVPAAAAVAVLTSDDMANVETGLAVRETLAERWSAVPVVLRLFDRELARTAADRFDFRFVRSVAELAAPWFVGGALGLDVLGTFGVHGQAFLLGRLTVAPGSGLDGLVLRELAARTRVVALHRAGSAVLEHPPRRDTRLAAGDEAFLVGPYTELLDVLRRHAARPDGEGAGSRDDPAGVAGPAGLP</sequence>
<evidence type="ECO:0000259" key="5">
    <source>
        <dbReference type="PROSITE" id="PS51202"/>
    </source>
</evidence>
<dbReference type="InterPro" id="IPR036721">
    <property type="entry name" value="RCK_C_sf"/>
</dbReference>
<keyword evidence="3" id="KW-0812">Transmembrane</keyword>
<evidence type="ECO:0000256" key="3">
    <source>
        <dbReference type="SAM" id="Phobius"/>
    </source>
</evidence>
<dbReference type="Gene3D" id="3.30.70.1450">
    <property type="entry name" value="Regulator of K+ conductance, C-terminal domain"/>
    <property type="match status" value="1"/>
</dbReference>
<dbReference type="InterPro" id="IPR006037">
    <property type="entry name" value="RCK_C"/>
</dbReference>
<feature type="compositionally biased region" description="Basic and acidic residues" evidence="2">
    <location>
        <begin position="612"/>
        <end position="624"/>
    </location>
</feature>
<dbReference type="Pfam" id="PF07885">
    <property type="entry name" value="Ion_trans_2"/>
    <property type="match status" value="1"/>
</dbReference>
<name>A0ABP9A1K0_9PSEU</name>
<dbReference type="InterPro" id="IPR013099">
    <property type="entry name" value="K_chnl_dom"/>
</dbReference>
<evidence type="ECO:0000256" key="1">
    <source>
        <dbReference type="ARBA" id="ARBA00004651"/>
    </source>
</evidence>
<feature type="transmembrane region" description="Helical" evidence="3">
    <location>
        <begin position="285"/>
        <end position="305"/>
    </location>
</feature>
<organism evidence="6 7">
    <name type="scientific">Actinomycetospora chlora</name>
    <dbReference type="NCBI Taxonomy" id="663608"/>
    <lineage>
        <taxon>Bacteria</taxon>
        <taxon>Bacillati</taxon>
        <taxon>Actinomycetota</taxon>
        <taxon>Actinomycetes</taxon>
        <taxon>Pseudonocardiales</taxon>
        <taxon>Pseudonocardiaceae</taxon>
        <taxon>Actinomycetospora</taxon>
    </lineage>
</organism>
<protein>
    <recommendedName>
        <fullName evidence="8">Potassium transporter TrkA</fullName>
    </recommendedName>
</protein>
<dbReference type="InterPro" id="IPR050721">
    <property type="entry name" value="Trk_Ktr_HKT_K-transport"/>
</dbReference>
<proteinExistence type="predicted"/>
<keyword evidence="7" id="KW-1185">Reference proteome</keyword>
<evidence type="ECO:0000259" key="4">
    <source>
        <dbReference type="PROSITE" id="PS51201"/>
    </source>
</evidence>
<feature type="transmembrane region" description="Helical" evidence="3">
    <location>
        <begin position="342"/>
        <end position="364"/>
    </location>
</feature>
<dbReference type="PROSITE" id="PS51202">
    <property type="entry name" value="RCK_C"/>
    <property type="match status" value="1"/>
</dbReference>
<comment type="subcellular location">
    <subcellularLocation>
        <location evidence="1">Cell membrane</location>
        <topology evidence="1">Multi-pass membrane protein</topology>
    </subcellularLocation>
</comment>
<evidence type="ECO:0000313" key="7">
    <source>
        <dbReference type="Proteomes" id="UP001500928"/>
    </source>
</evidence>
<dbReference type="InterPro" id="IPR003148">
    <property type="entry name" value="RCK_N"/>
</dbReference>
<dbReference type="Pfam" id="PF02254">
    <property type="entry name" value="TrkA_N"/>
    <property type="match status" value="2"/>
</dbReference>
<dbReference type="InterPro" id="IPR036291">
    <property type="entry name" value="NAD(P)-bd_dom_sf"/>
</dbReference>
<dbReference type="SUPFAM" id="SSF51735">
    <property type="entry name" value="NAD(P)-binding Rossmann-fold domains"/>
    <property type="match status" value="2"/>
</dbReference>
<feature type="domain" description="RCK N-terminal" evidence="4">
    <location>
        <begin position="10"/>
        <end position="129"/>
    </location>
</feature>
<feature type="domain" description="RCK N-terminal" evidence="4">
    <location>
        <begin position="386"/>
        <end position="509"/>
    </location>
</feature>
<feature type="transmembrane region" description="Helical" evidence="3">
    <location>
        <begin position="385"/>
        <end position="405"/>
    </location>
</feature>
<evidence type="ECO:0000313" key="6">
    <source>
        <dbReference type="EMBL" id="GAA4771727.1"/>
    </source>
</evidence>
<gene>
    <name evidence="6" type="ORF">GCM10023200_00040</name>
</gene>
<dbReference type="PROSITE" id="PS51201">
    <property type="entry name" value="RCK_N"/>
    <property type="match status" value="2"/>
</dbReference>
<accession>A0ABP9A1K0</accession>
<dbReference type="Proteomes" id="UP001500928">
    <property type="component" value="Unassembled WGS sequence"/>
</dbReference>
<dbReference type="Gene3D" id="1.10.287.70">
    <property type="match status" value="1"/>
</dbReference>
<reference evidence="7" key="1">
    <citation type="journal article" date="2019" name="Int. J. Syst. Evol. Microbiol.">
        <title>The Global Catalogue of Microorganisms (GCM) 10K type strain sequencing project: providing services to taxonomists for standard genome sequencing and annotation.</title>
        <authorList>
            <consortium name="The Broad Institute Genomics Platform"/>
            <consortium name="The Broad Institute Genome Sequencing Center for Infectious Disease"/>
            <person name="Wu L."/>
            <person name="Ma J."/>
        </authorList>
    </citation>
    <scope>NUCLEOTIDE SEQUENCE [LARGE SCALE GENOMIC DNA]</scope>
    <source>
        <strain evidence="7">JCM 17979</strain>
    </source>
</reference>
<dbReference type="PANTHER" id="PTHR43833">
    <property type="entry name" value="POTASSIUM CHANNEL PROTEIN 2-RELATED-RELATED"/>
    <property type="match status" value="1"/>
</dbReference>
<evidence type="ECO:0008006" key="8">
    <source>
        <dbReference type="Google" id="ProtNLM"/>
    </source>
</evidence>
<comment type="caution">
    <text evidence="6">The sequence shown here is derived from an EMBL/GenBank/DDBJ whole genome shotgun (WGS) entry which is preliminary data.</text>
</comment>
<keyword evidence="3" id="KW-1133">Transmembrane helix</keyword>
<dbReference type="SUPFAM" id="SSF116726">
    <property type="entry name" value="TrkA C-terminal domain-like"/>
    <property type="match status" value="1"/>
</dbReference>
<keyword evidence="3" id="KW-0472">Membrane</keyword>
<dbReference type="PANTHER" id="PTHR43833:SF11">
    <property type="entry name" value="VOLTAGE-GATED POTASSIUM CHANNEL KCH"/>
    <property type="match status" value="1"/>
</dbReference>
<dbReference type="RefSeq" id="WP_345410068.1">
    <property type="nucleotide sequence ID" value="NZ_BAABHO010000001.1"/>
</dbReference>
<dbReference type="EMBL" id="BAABHO010000001">
    <property type="protein sequence ID" value="GAA4771727.1"/>
    <property type="molecule type" value="Genomic_DNA"/>
</dbReference>
<evidence type="ECO:0000256" key="2">
    <source>
        <dbReference type="SAM" id="MobiDB-lite"/>
    </source>
</evidence>
<dbReference type="Gene3D" id="3.40.50.720">
    <property type="entry name" value="NAD(P)-binding Rossmann-like Domain"/>
    <property type="match status" value="2"/>
</dbReference>